<evidence type="ECO:0000313" key="1">
    <source>
        <dbReference type="EMBL" id="GAH91176.1"/>
    </source>
</evidence>
<dbReference type="SUPFAM" id="SSF53756">
    <property type="entry name" value="UDP-Glycosyltransferase/glycogen phosphorylase"/>
    <property type="match status" value="1"/>
</dbReference>
<feature type="non-terminal residue" evidence="1">
    <location>
        <position position="1"/>
    </location>
</feature>
<dbReference type="Gene3D" id="3.40.50.2000">
    <property type="entry name" value="Glycogen Phosphorylase B"/>
    <property type="match status" value="1"/>
</dbReference>
<gene>
    <name evidence="1" type="ORF">S06H3_03233</name>
</gene>
<sequence length="131" mass="14375">AIAEEENIKVTITKDYLWELIASSDLVIISNSTVGLDAMILDKPVVMVNLGRQVEGIAYVSSGAALGAYSLEDIAPAVREALSNEQVRQDLAEARKRFIYEYAYIQDGKAAKRIADLIVQMAAETKDRSIL</sequence>
<dbReference type="AlphaFoldDB" id="X1J900"/>
<reference evidence="1" key="1">
    <citation type="journal article" date="2014" name="Front. Microbiol.">
        <title>High frequency of phylogenetically diverse reductive dehalogenase-homologous genes in deep subseafloor sedimentary metagenomes.</title>
        <authorList>
            <person name="Kawai M."/>
            <person name="Futagami T."/>
            <person name="Toyoda A."/>
            <person name="Takaki Y."/>
            <person name="Nishi S."/>
            <person name="Hori S."/>
            <person name="Arai W."/>
            <person name="Tsubouchi T."/>
            <person name="Morono Y."/>
            <person name="Uchiyama I."/>
            <person name="Ito T."/>
            <person name="Fujiyama A."/>
            <person name="Inagaki F."/>
            <person name="Takami H."/>
        </authorList>
    </citation>
    <scope>NUCLEOTIDE SEQUENCE</scope>
    <source>
        <strain evidence="1">Expedition CK06-06</strain>
    </source>
</reference>
<accession>X1J900</accession>
<name>X1J900_9ZZZZ</name>
<proteinExistence type="predicted"/>
<evidence type="ECO:0008006" key="2">
    <source>
        <dbReference type="Google" id="ProtNLM"/>
    </source>
</evidence>
<organism evidence="1">
    <name type="scientific">marine sediment metagenome</name>
    <dbReference type="NCBI Taxonomy" id="412755"/>
    <lineage>
        <taxon>unclassified sequences</taxon>
        <taxon>metagenomes</taxon>
        <taxon>ecological metagenomes</taxon>
    </lineage>
</organism>
<dbReference type="EMBL" id="BARV01001029">
    <property type="protein sequence ID" value="GAH91176.1"/>
    <property type="molecule type" value="Genomic_DNA"/>
</dbReference>
<comment type="caution">
    <text evidence="1">The sequence shown here is derived from an EMBL/GenBank/DDBJ whole genome shotgun (WGS) entry which is preliminary data.</text>
</comment>
<protein>
    <recommendedName>
        <fullName evidence="2">UDP-N-acetylglucosamine 2-epimerase domain-containing protein</fullName>
    </recommendedName>
</protein>